<dbReference type="Proteomes" id="UP001202328">
    <property type="component" value="Unassembled WGS sequence"/>
</dbReference>
<evidence type="ECO:0000256" key="1">
    <source>
        <dbReference type="SAM" id="MobiDB-lite"/>
    </source>
</evidence>
<gene>
    <name evidence="2" type="ORF">MKW98_015624</name>
</gene>
<protein>
    <submittedName>
        <fullName evidence="2">Uncharacterized protein</fullName>
    </submittedName>
</protein>
<accession>A0AAD4S650</accession>
<keyword evidence="3" id="KW-1185">Reference proteome</keyword>
<proteinExistence type="predicted"/>
<organism evidence="2 3">
    <name type="scientific">Papaver atlanticum</name>
    <dbReference type="NCBI Taxonomy" id="357466"/>
    <lineage>
        <taxon>Eukaryota</taxon>
        <taxon>Viridiplantae</taxon>
        <taxon>Streptophyta</taxon>
        <taxon>Embryophyta</taxon>
        <taxon>Tracheophyta</taxon>
        <taxon>Spermatophyta</taxon>
        <taxon>Magnoliopsida</taxon>
        <taxon>Ranunculales</taxon>
        <taxon>Papaveraceae</taxon>
        <taxon>Papaveroideae</taxon>
        <taxon>Papaver</taxon>
    </lineage>
</organism>
<feature type="non-terminal residue" evidence="2">
    <location>
        <position position="121"/>
    </location>
</feature>
<feature type="compositionally biased region" description="Low complexity" evidence="1">
    <location>
        <begin position="83"/>
        <end position="121"/>
    </location>
</feature>
<evidence type="ECO:0000313" key="2">
    <source>
        <dbReference type="EMBL" id="KAI3863166.1"/>
    </source>
</evidence>
<name>A0AAD4S650_9MAGN</name>
<dbReference type="AlphaFoldDB" id="A0AAD4S650"/>
<evidence type="ECO:0000313" key="3">
    <source>
        <dbReference type="Proteomes" id="UP001202328"/>
    </source>
</evidence>
<feature type="region of interest" description="Disordered" evidence="1">
    <location>
        <begin position="81"/>
        <end position="121"/>
    </location>
</feature>
<comment type="caution">
    <text evidence="2">The sequence shown here is derived from an EMBL/GenBank/DDBJ whole genome shotgun (WGS) entry which is preliminary data.</text>
</comment>
<reference evidence="2" key="1">
    <citation type="submission" date="2022-04" db="EMBL/GenBank/DDBJ databases">
        <title>A functionally conserved STORR gene fusion in Papaver species that diverged 16.8 million years ago.</title>
        <authorList>
            <person name="Catania T."/>
        </authorList>
    </citation>
    <scope>NUCLEOTIDE SEQUENCE</scope>
    <source>
        <strain evidence="2">S-188037</strain>
    </source>
</reference>
<dbReference type="EMBL" id="JAJJMB010014053">
    <property type="protein sequence ID" value="KAI3863166.1"/>
    <property type="molecule type" value="Genomic_DNA"/>
</dbReference>
<sequence length="121" mass="12793">ELVAITFTWSKTGDWRCKTAVDINRARWRWKLNKMLASVAAAVMVLKMLVEVSGFQDAAGFEDVDGGSTWWHLSLVKRGSRGRGVASSSSAADATSSPPTKDASSSSAASTTSCPPIKASA</sequence>